<reference evidence="2" key="1">
    <citation type="journal article" date="2006" name="Science">
        <title>Ancient noncoding elements conserved in the human genome.</title>
        <authorList>
            <person name="Venkatesh B."/>
            <person name="Kirkness E.F."/>
            <person name="Loh Y.H."/>
            <person name="Halpern A.L."/>
            <person name="Lee A.P."/>
            <person name="Johnson J."/>
            <person name="Dandona N."/>
            <person name="Viswanathan L.D."/>
            <person name="Tay A."/>
            <person name="Venter J.C."/>
            <person name="Strausberg R.L."/>
            <person name="Brenner S."/>
        </authorList>
    </citation>
    <scope>NUCLEOTIDE SEQUENCE [LARGE SCALE GENOMIC DNA]</scope>
</reference>
<organism evidence="1 2">
    <name type="scientific">Callorhinchus milii</name>
    <name type="common">Ghost shark</name>
    <dbReference type="NCBI Taxonomy" id="7868"/>
    <lineage>
        <taxon>Eukaryota</taxon>
        <taxon>Metazoa</taxon>
        <taxon>Chordata</taxon>
        <taxon>Craniata</taxon>
        <taxon>Vertebrata</taxon>
        <taxon>Chondrichthyes</taxon>
        <taxon>Holocephali</taxon>
        <taxon>Chimaeriformes</taxon>
        <taxon>Callorhinchidae</taxon>
        <taxon>Callorhinchus</taxon>
    </lineage>
</organism>
<reference evidence="1" key="5">
    <citation type="submission" date="2025-09" db="UniProtKB">
        <authorList>
            <consortium name="Ensembl"/>
        </authorList>
    </citation>
    <scope>IDENTIFICATION</scope>
</reference>
<dbReference type="AlphaFoldDB" id="A0A4W3JCQ1"/>
<proteinExistence type="predicted"/>
<sequence length="56" mass="6481">SEDIVKYYFPPPHQVNRVNRRRYGKRIGLEQLISDQCLGAGSFSIPVTVYENVSPW</sequence>
<protein>
    <submittedName>
        <fullName evidence="1">Uncharacterized protein</fullName>
    </submittedName>
</protein>
<evidence type="ECO:0000313" key="2">
    <source>
        <dbReference type="Proteomes" id="UP000314986"/>
    </source>
</evidence>
<dbReference type="Proteomes" id="UP000314986">
    <property type="component" value="Unassembled WGS sequence"/>
</dbReference>
<reference evidence="1" key="4">
    <citation type="submission" date="2025-08" db="UniProtKB">
        <authorList>
            <consortium name="Ensembl"/>
        </authorList>
    </citation>
    <scope>IDENTIFICATION</scope>
</reference>
<evidence type="ECO:0000313" key="1">
    <source>
        <dbReference type="Ensembl" id="ENSCMIP00000040032.1"/>
    </source>
</evidence>
<dbReference type="InParanoid" id="A0A4W3JCQ1"/>
<reference evidence="2" key="2">
    <citation type="journal article" date="2007" name="PLoS Biol.">
        <title>Survey sequencing and comparative analysis of the elephant shark (Callorhinchus milii) genome.</title>
        <authorList>
            <person name="Venkatesh B."/>
            <person name="Kirkness E.F."/>
            <person name="Loh Y.H."/>
            <person name="Halpern A.L."/>
            <person name="Lee A.P."/>
            <person name="Johnson J."/>
            <person name="Dandona N."/>
            <person name="Viswanathan L.D."/>
            <person name="Tay A."/>
            <person name="Venter J.C."/>
            <person name="Strausberg R.L."/>
            <person name="Brenner S."/>
        </authorList>
    </citation>
    <scope>NUCLEOTIDE SEQUENCE [LARGE SCALE GENOMIC DNA]</scope>
</reference>
<dbReference type="Ensembl" id="ENSCMIT00000040603.1">
    <property type="protein sequence ID" value="ENSCMIP00000040032.1"/>
    <property type="gene ID" value="ENSCMIG00000016741.1"/>
</dbReference>
<reference evidence="2" key="3">
    <citation type="journal article" date="2014" name="Nature">
        <title>Elephant shark genome provides unique insights into gnathostome evolution.</title>
        <authorList>
            <consortium name="International Elephant Shark Genome Sequencing Consortium"/>
            <person name="Venkatesh B."/>
            <person name="Lee A.P."/>
            <person name="Ravi V."/>
            <person name="Maurya A.K."/>
            <person name="Lian M.M."/>
            <person name="Swann J.B."/>
            <person name="Ohta Y."/>
            <person name="Flajnik M.F."/>
            <person name="Sutoh Y."/>
            <person name="Kasahara M."/>
            <person name="Hoon S."/>
            <person name="Gangu V."/>
            <person name="Roy S.W."/>
            <person name="Irimia M."/>
            <person name="Korzh V."/>
            <person name="Kondrychyn I."/>
            <person name="Lim Z.W."/>
            <person name="Tay B.H."/>
            <person name="Tohari S."/>
            <person name="Kong K.W."/>
            <person name="Ho S."/>
            <person name="Lorente-Galdos B."/>
            <person name="Quilez J."/>
            <person name="Marques-Bonet T."/>
            <person name="Raney B.J."/>
            <person name="Ingham P.W."/>
            <person name="Tay A."/>
            <person name="Hillier L.W."/>
            <person name="Minx P."/>
            <person name="Boehm T."/>
            <person name="Wilson R.K."/>
            <person name="Brenner S."/>
            <person name="Warren W.C."/>
        </authorList>
    </citation>
    <scope>NUCLEOTIDE SEQUENCE [LARGE SCALE GENOMIC DNA]</scope>
</reference>
<name>A0A4W3JCQ1_CALMI</name>
<accession>A0A4W3JCQ1</accession>
<keyword evidence="2" id="KW-1185">Reference proteome</keyword>